<feature type="transmembrane region" description="Helical" evidence="1">
    <location>
        <begin position="73"/>
        <end position="93"/>
    </location>
</feature>
<dbReference type="AlphaFoldDB" id="K1M4S6"/>
<sequence length="98" mass="11545">MINNELRATVKFWKILLLTVTQTSIDIFFSILFLMMSYFMTVLGLIHVYIPGGIQKIKLRNGKIRELVNLPKIFGVSFILSSFLTVVMFYFFIFPHYR</sequence>
<evidence type="ECO:0000256" key="1">
    <source>
        <dbReference type="SAM" id="Phobius"/>
    </source>
</evidence>
<name>K1M4S6_CECL9</name>
<keyword evidence="3" id="KW-1185">Reference proteome</keyword>
<dbReference type="Proteomes" id="UP000004478">
    <property type="component" value="Unassembled WGS sequence"/>
</dbReference>
<gene>
    <name evidence="2" type="ORF">B879_00002</name>
</gene>
<evidence type="ECO:0000313" key="3">
    <source>
        <dbReference type="Proteomes" id="UP000004478"/>
    </source>
</evidence>
<reference evidence="2 3" key="1">
    <citation type="journal article" date="2012" name="J. Bacteriol.">
        <title>Draft Genome Sequence of Cecembia lonarensis Strain LW9T, Isolated from Lonar Lake, a Haloalkaline Lake in India.</title>
        <authorList>
            <person name="Shivaji S."/>
            <person name="Ara S."/>
            <person name="Singh A."/>
            <person name="Pinnaka A.K."/>
        </authorList>
    </citation>
    <scope>NUCLEOTIDE SEQUENCE [LARGE SCALE GENOMIC DNA]</scope>
    <source>
        <strain evidence="2 3">LW9</strain>
    </source>
</reference>
<dbReference type="EMBL" id="AMGM01000001">
    <property type="protein sequence ID" value="EKB51209.1"/>
    <property type="molecule type" value="Genomic_DNA"/>
</dbReference>
<feature type="transmembrane region" description="Helical" evidence="1">
    <location>
        <begin position="27"/>
        <end position="52"/>
    </location>
</feature>
<evidence type="ECO:0000313" key="2">
    <source>
        <dbReference type="EMBL" id="EKB51209.1"/>
    </source>
</evidence>
<keyword evidence="1" id="KW-0472">Membrane</keyword>
<accession>K1M4S6</accession>
<comment type="caution">
    <text evidence="2">The sequence shown here is derived from an EMBL/GenBank/DDBJ whole genome shotgun (WGS) entry which is preliminary data.</text>
</comment>
<organism evidence="2 3">
    <name type="scientific">Cecembia lonarensis (strain CCUG 58316 / KCTC 22772 / LW9)</name>
    <dbReference type="NCBI Taxonomy" id="1225176"/>
    <lineage>
        <taxon>Bacteria</taxon>
        <taxon>Pseudomonadati</taxon>
        <taxon>Bacteroidota</taxon>
        <taxon>Cytophagia</taxon>
        <taxon>Cytophagales</taxon>
        <taxon>Cyclobacteriaceae</taxon>
        <taxon>Cecembia</taxon>
    </lineage>
</organism>
<protein>
    <submittedName>
        <fullName evidence="2">Uncharacterized protein</fullName>
    </submittedName>
</protein>
<proteinExistence type="predicted"/>
<keyword evidence="1" id="KW-0812">Transmembrane</keyword>
<keyword evidence="1" id="KW-1133">Transmembrane helix</keyword>